<dbReference type="GO" id="GO:0006412">
    <property type="term" value="P:translation"/>
    <property type="evidence" value="ECO:0007669"/>
    <property type="project" value="TreeGrafter"/>
</dbReference>
<dbReference type="Gene3D" id="1.10.1580.10">
    <property type="match status" value="1"/>
</dbReference>
<dbReference type="Pfam" id="PF01926">
    <property type="entry name" value="MMR_HSR1"/>
    <property type="match status" value="1"/>
</dbReference>
<dbReference type="InterPro" id="IPR006073">
    <property type="entry name" value="GTP-bd"/>
</dbReference>
<name>A0A3B0ZU94_9ZZZZ</name>
<dbReference type="FunFam" id="3.40.50.300:FF:000590">
    <property type="entry name" value="Ribosome biogenesis GTPase A"/>
    <property type="match status" value="1"/>
</dbReference>
<dbReference type="PIRSF" id="PIRSF006230">
    <property type="entry name" value="MG442"/>
    <property type="match status" value="1"/>
</dbReference>
<dbReference type="GO" id="GO:0003924">
    <property type="term" value="F:GTPase activity"/>
    <property type="evidence" value="ECO:0007669"/>
    <property type="project" value="TreeGrafter"/>
</dbReference>
<dbReference type="PANTHER" id="PTHR45782:SF4">
    <property type="entry name" value="MITOCHONDRIAL RIBOSOME-ASSOCIATED GTPASE 1"/>
    <property type="match status" value="1"/>
</dbReference>
<dbReference type="NCBIfam" id="TIGR03596">
    <property type="entry name" value="GTPase_YlqF"/>
    <property type="match status" value="1"/>
</dbReference>
<dbReference type="Gene3D" id="3.40.50.300">
    <property type="entry name" value="P-loop containing nucleotide triphosphate hydrolases"/>
    <property type="match status" value="1"/>
</dbReference>
<evidence type="ECO:0000256" key="2">
    <source>
        <dbReference type="ARBA" id="ARBA00023134"/>
    </source>
</evidence>
<proteinExistence type="predicted"/>
<dbReference type="PROSITE" id="PS51721">
    <property type="entry name" value="G_CP"/>
    <property type="match status" value="1"/>
</dbReference>
<dbReference type="EMBL" id="UOFP01000077">
    <property type="protein sequence ID" value="VAW85004.1"/>
    <property type="molecule type" value="Genomic_DNA"/>
</dbReference>
<evidence type="ECO:0000256" key="1">
    <source>
        <dbReference type="ARBA" id="ARBA00022741"/>
    </source>
</evidence>
<keyword evidence="2" id="KW-0342">GTP-binding</keyword>
<dbReference type="PANTHER" id="PTHR45782">
    <property type="entry name" value="MITOCHONDRIAL RIBOSOME-ASSOCIATED GTPASE 1"/>
    <property type="match status" value="1"/>
</dbReference>
<evidence type="ECO:0000259" key="3">
    <source>
        <dbReference type="PROSITE" id="PS51721"/>
    </source>
</evidence>
<dbReference type="InterPro" id="IPR016478">
    <property type="entry name" value="GTPase_MTG1"/>
</dbReference>
<dbReference type="InterPro" id="IPR030378">
    <property type="entry name" value="G_CP_dom"/>
</dbReference>
<dbReference type="GO" id="GO:0005525">
    <property type="term" value="F:GTP binding"/>
    <property type="evidence" value="ECO:0007669"/>
    <property type="project" value="UniProtKB-KW"/>
</dbReference>
<gene>
    <name evidence="4" type="ORF">MNBD_GAMMA18-806</name>
</gene>
<protein>
    <submittedName>
        <fullName evidence="4">LSU ribosomal maturation GTPase RbgA (B. subtilis YlqF)</fullName>
    </submittedName>
</protein>
<dbReference type="AlphaFoldDB" id="A0A3B0ZU94"/>
<reference evidence="4" key="1">
    <citation type="submission" date="2018-06" db="EMBL/GenBank/DDBJ databases">
        <authorList>
            <person name="Zhirakovskaya E."/>
        </authorList>
    </citation>
    <scope>NUCLEOTIDE SEQUENCE</scope>
</reference>
<dbReference type="InterPro" id="IPR019991">
    <property type="entry name" value="GTP-bd_ribosome_bgen"/>
</dbReference>
<accession>A0A3B0ZU94</accession>
<organism evidence="4">
    <name type="scientific">hydrothermal vent metagenome</name>
    <dbReference type="NCBI Taxonomy" id="652676"/>
    <lineage>
        <taxon>unclassified sequences</taxon>
        <taxon>metagenomes</taxon>
        <taxon>ecological metagenomes</taxon>
    </lineage>
</organism>
<dbReference type="CDD" id="cd01856">
    <property type="entry name" value="YlqF"/>
    <property type="match status" value="1"/>
</dbReference>
<keyword evidence="1" id="KW-0547">Nucleotide-binding</keyword>
<dbReference type="InterPro" id="IPR023179">
    <property type="entry name" value="GTP-bd_ortho_bundle_sf"/>
</dbReference>
<dbReference type="InterPro" id="IPR027417">
    <property type="entry name" value="P-loop_NTPase"/>
</dbReference>
<feature type="domain" description="CP-type G" evidence="3">
    <location>
        <begin position="14"/>
        <end position="174"/>
    </location>
</feature>
<dbReference type="SUPFAM" id="SSF52540">
    <property type="entry name" value="P-loop containing nucleoside triphosphate hydrolases"/>
    <property type="match status" value="1"/>
</dbReference>
<sequence length="287" mass="31911">MAVNWYPGHMHKARKEMKKVMPRVDLVIEVIDARIPFSSENPSVTELREDRPCIKILNKNDLADPKITPLWLDYYEQDQGVKAVALNCTNRSQVRGKILELARKLLPHRNDEFLKPIRAMIMGVPNVGKSTLINALAGRSVAKVGDEPAVTKSQQKIHLEGGIVLSDTPGILWPRMGSADFGYRLAVSGAVKNTAIEFEDVALYAADYFLKAYPEVMISRYKLKQLPESGMALLEEIGRKRGGLRPGGRIDLHKASEVLLHDYRNGALGRISLETPAMIEESGKSNG</sequence>
<evidence type="ECO:0000313" key="4">
    <source>
        <dbReference type="EMBL" id="VAW85004.1"/>
    </source>
</evidence>